<keyword evidence="4" id="KW-0249">Electron transport</keyword>
<evidence type="ECO:0000259" key="6">
    <source>
        <dbReference type="Pfam" id="PF01012"/>
    </source>
</evidence>
<dbReference type="OrthoDB" id="276685at2759"/>
<dbReference type="EMBL" id="SFCI01003460">
    <property type="protein sequence ID" value="TFY73023.1"/>
    <property type="molecule type" value="Genomic_DNA"/>
</dbReference>
<dbReference type="SUPFAM" id="SSF52402">
    <property type="entry name" value="Adenine nucleotide alpha hydrolases-like"/>
    <property type="match status" value="1"/>
</dbReference>
<evidence type="ECO:0000313" key="7">
    <source>
        <dbReference type="EMBL" id="TFY73023.1"/>
    </source>
</evidence>
<dbReference type="GO" id="GO:0009055">
    <property type="term" value="F:electron transfer activity"/>
    <property type="evidence" value="ECO:0007669"/>
    <property type="project" value="InterPro"/>
</dbReference>
<feature type="domain" description="Electron transfer flavoprotein alpha/beta-subunit N-terminal" evidence="6">
    <location>
        <begin position="1"/>
        <end position="74"/>
    </location>
</feature>
<evidence type="ECO:0000313" key="8">
    <source>
        <dbReference type="Proteomes" id="UP000298061"/>
    </source>
</evidence>
<sequence>MGWGQAAQASKVEVDVAGKAASVTTEIDGGSEELRCRLPLVITTDLRLNEPRYASLPNIMKAKKKPIEKLTPADLGVDLTPILETIKVTEPAKRVGGGKVQNVDELVAKLKEAGFTA</sequence>
<evidence type="ECO:0000256" key="5">
    <source>
        <dbReference type="ARBA" id="ARBA00025416"/>
    </source>
</evidence>
<name>A0A4Y9ZGR8_9AGAM</name>
<evidence type="ECO:0000256" key="1">
    <source>
        <dbReference type="ARBA" id="ARBA00004305"/>
    </source>
</evidence>
<dbReference type="AlphaFoldDB" id="A0A4Y9ZGR8"/>
<dbReference type="Proteomes" id="UP000298061">
    <property type="component" value="Unassembled WGS sequence"/>
</dbReference>
<evidence type="ECO:0000256" key="3">
    <source>
        <dbReference type="ARBA" id="ARBA00022448"/>
    </source>
</evidence>
<dbReference type="Pfam" id="PF01012">
    <property type="entry name" value="ETF"/>
    <property type="match status" value="1"/>
</dbReference>
<dbReference type="GO" id="GO:0033539">
    <property type="term" value="P:fatty acid beta-oxidation using acyl-CoA dehydrogenase"/>
    <property type="evidence" value="ECO:0007669"/>
    <property type="project" value="TreeGrafter"/>
</dbReference>
<dbReference type="STRING" id="135208.A0A4Y9ZGR8"/>
<organism evidence="7 8">
    <name type="scientific">Hericium alpestre</name>
    <dbReference type="NCBI Taxonomy" id="135208"/>
    <lineage>
        <taxon>Eukaryota</taxon>
        <taxon>Fungi</taxon>
        <taxon>Dikarya</taxon>
        <taxon>Basidiomycota</taxon>
        <taxon>Agaricomycotina</taxon>
        <taxon>Agaricomycetes</taxon>
        <taxon>Russulales</taxon>
        <taxon>Hericiaceae</taxon>
        <taxon>Hericium</taxon>
    </lineage>
</organism>
<dbReference type="PANTHER" id="PTHR21294">
    <property type="entry name" value="ELECTRON TRANSFER FLAVOPROTEIN BETA-SUBUNIT"/>
    <property type="match status" value="1"/>
</dbReference>
<dbReference type="Gene3D" id="3.40.50.620">
    <property type="entry name" value="HUPs"/>
    <property type="match status" value="1"/>
</dbReference>
<comment type="function">
    <text evidence="5">The electron transfer flavoprotein serves as a specific electron acceptor for several dehydrogenases, including five acyl-CoA dehydrogenases, glutaryl-CoA and sarcosine dehydrogenase. It transfers the electrons to the main mitochondrial respiratory chain via ETF-ubiquinone oxidoreductase (ETF dehydrogenase).</text>
</comment>
<dbReference type="PANTHER" id="PTHR21294:SF8">
    <property type="entry name" value="ELECTRON TRANSFER FLAVOPROTEIN SUBUNIT BETA"/>
    <property type="match status" value="1"/>
</dbReference>
<proteinExistence type="inferred from homology"/>
<evidence type="ECO:0000256" key="4">
    <source>
        <dbReference type="ARBA" id="ARBA00022982"/>
    </source>
</evidence>
<dbReference type="InterPro" id="IPR014729">
    <property type="entry name" value="Rossmann-like_a/b/a_fold"/>
</dbReference>
<accession>A0A4Y9ZGR8</accession>
<dbReference type="GO" id="GO:0009063">
    <property type="term" value="P:amino acid catabolic process"/>
    <property type="evidence" value="ECO:0007669"/>
    <property type="project" value="TreeGrafter"/>
</dbReference>
<gene>
    <name evidence="7" type="ORF">EWM64_g10990</name>
</gene>
<evidence type="ECO:0000256" key="2">
    <source>
        <dbReference type="ARBA" id="ARBA00007557"/>
    </source>
</evidence>
<keyword evidence="3" id="KW-0813">Transport</keyword>
<dbReference type="GO" id="GO:0005759">
    <property type="term" value="C:mitochondrial matrix"/>
    <property type="evidence" value="ECO:0007669"/>
    <property type="project" value="UniProtKB-SubCell"/>
</dbReference>
<comment type="subcellular location">
    <subcellularLocation>
        <location evidence="1">Mitochondrion matrix</location>
    </subcellularLocation>
</comment>
<keyword evidence="8" id="KW-1185">Reference proteome</keyword>
<dbReference type="InterPro" id="IPR014730">
    <property type="entry name" value="ETF_a/b_N"/>
</dbReference>
<comment type="similarity">
    <text evidence="2">Belongs to the ETF beta-subunit/FixA family.</text>
</comment>
<reference evidence="7 8" key="1">
    <citation type="submission" date="2019-02" db="EMBL/GenBank/DDBJ databases">
        <title>Genome sequencing of the rare red list fungi Hericium alpestre (H. flagellum).</title>
        <authorList>
            <person name="Buettner E."/>
            <person name="Kellner H."/>
        </authorList>
    </citation>
    <scope>NUCLEOTIDE SEQUENCE [LARGE SCALE GENOMIC DNA]</scope>
    <source>
        <strain evidence="7 8">DSM 108284</strain>
    </source>
</reference>
<protein>
    <recommendedName>
        <fullName evidence="6">Electron transfer flavoprotein alpha/beta-subunit N-terminal domain-containing protein</fullName>
    </recommendedName>
</protein>
<comment type="caution">
    <text evidence="7">The sequence shown here is derived from an EMBL/GenBank/DDBJ whole genome shotgun (WGS) entry which is preliminary data.</text>
</comment>
<dbReference type="InterPro" id="IPR012255">
    <property type="entry name" value="ETF_b"/>
</dbReference>